<proteinExistence type="predicted"/>
<dbReference type="STRING" id="3914.A0A0L9TP88"/>
<feature type="compositionally biased region" description="Basic and acidic residues" evidence="1">
    <location>
        <begin position="82"/>
        <end position="94"/>
    </location>
</feature>
<dbReference type="Proteomes" id="UP000053144">
    <property type="component" value="Chromosome 1"/>
</dbReference>
<evidence type="ECO:0000313" key="2">
    <source>
        <dbReference type="EMBL" id="KOM31944.1"/>
    </source>
</evidence>
<dbReference type="PANTHER" id="PTHR20953">
    <property type="entry name" value="KINASE-RELATED"/>
    <property type="match status" value="1"/>
</dbReference>
<dbReference type="PANTHER" id="PTHR20953:SF3">
    <property type="entry name" value="P-LOOP CONTAINING NUCLEOSIDE TRIPHOSPHATE HYDROLASES SUPERFAMILY PROTEIN"/>
    <property type="match status" value="1"/>
</dbReference>
<feature type="compositionally biased region" description="Polar residues" evidence="1">
    <location>
        <begin position="104"/>
        <end position="114"/>
    </location>
</feature>
<dbReference type="GO" id="GO:0009507">
    <property type="term" value="C:chloroplast"/>
    <property type="evidence" value="ECO:0007669"/>
    <property type="project" value="TreeGrafter"/>
</dbReference>
<gene>
    <name evidence="2" type="ORF">LR48_Vigan01g150000</name>
</gene>
<dbReference type="AlphaFoldDB" id="A0A0L9TP88"/>
<organism evidence="2 3">
    <name type="scientific">Phaseolus angularis</name>
    <name type="common">Azuki bean</name>
    <name type="synonym">Vigna angularis</name>
    <dbReference type="NCBI Taxonomy" id="3914"/>
    <lineage>
        <taxon>Eukaryota</taxon>
        <taxon>Viridiplantae</taxon>
        <taxon>Streptophyta</taxon>
        <taxon>Embryophyta</taxon>
        <taxon>Tracheophyta</taxon>
        <taxon>Spermatophyta</taxon>
        <taxon>Magnoliopsida</taxon>
        <taxon>eudicotyledons</taxon>
        <taxon>Gunneridae</taxon>
        <taxon>Pentapetalae</taxon>
        <taxon>rosids</taxon>
        <taxon>fabids</taxon>
        <taxon>Fabales</taxon>
        <taxon>Fabaceae</taxon>
        <taxon>Papilionoideae</taxon>
        <taxon>50 kb inversion clade</taxon>
        <taxon>NPAAA clade</taxon>
        <taxon>indigoferoid/millettioid clade</taxon>
        <taxon>Phaseoleae</taxon>
        <taxon>Vigna</taxon>
    </lineage>
</organism>
<evidence type="ECO:0000256" key="1">
    <source>
        <dbReference type="SAM" id="MobiDB-lite"/>
    </source>
</evidence>
<accession>A0A0L9TP88</accession>
<sequence>MVAKRISRDVEAGLQEPIRNKVRLLDPQELMAAMPIARDGEELNGGAKTGGGGMRRNLTNWSRPSGVASRVEPSRQTQNRTRPAEHSGSVRKEVTQASGLAKSNFDNRGRNSGNLPYSPFAKGRKEESCFRCGGAFGPGHQCPERSLRMLMMVEDEEEDGTEAETELAQMQMKLSAFSVGGLTQPKKMKLQGEIEGKRVLILMDSGASHKFGLLFRLPPKPPDLKLQVSIEAIENHMPQVMVIDEIGTKHEAMAASTIAQRGIQFIATANGIPIENDDVKSSETFECR</sequence>
<reference evidence="3" key="1">
    <citation type="journal article" date="2015" name="Proc. Natl. Acad. Sci. U.S.A.">
        <title>Genome sequencing of adzuki bean (Vigna angularis) provides insight into high starch and low fat accumulation and domestication.</title>
        <authorList>
            <person name="Yang K."/>
            <person name="Tian Z."/>
            <person name="Chen C."/>
            <person name="Luo L."/>
            <person name="Zhao B."/>
            <person name="Wang Z."/>
            <person name="Yu L."/>
            <person name="Li Y."/>
            <person name="Sun Y."/>
            <person name="Li W."/>
            <person name="Chen Y."/>
            <person name="Li Y."/>
            <person name="Zhang Y."/>
            <person name="Ai D."/>
            <person name="Zhao J."/>
            <person name="Shang C."/>
            <person name="Ma Y."/>
            <person name="Wu B."/>
            <person name="Wang M."/>
            <person name="Gao L."/>
            <person name="Sun D."/>
            <person name="Zhang P."/>
            <person name="Guo F."/>
            <person name="Wang W."/>
            <person name="Li Y."/>
            <person name="Wang J."/>
            <person name="Varshney R.K."/>
            <person name="Wang J."/>
            <person name="Ling H.Q."/>
            <person name="Wan P."/>
        </authorList>
    </citation>
    <scope>NUCLEOTIDE SEQUENCE</scope>
    <source>
        <strain evidence="3">cv. Jingnong 6</strain>
    </source>
</reference>
<dbReference type="Gramene" id="KOM31944">
    <property type="protein sequence ID" value="KOM31944"/>
    <property type="gene ID" value="LR48_Vigan01g150000"/>
</dbReference>
<evidence type="ECO:0000313" key="3">
    <source>
        <dbReference type="Proteomes" id="UP000053144"/>
    </source>
</evidence>
<feature type="region of interest" description="Disordered" evidence="1">
    <location>
        <begin position="41"/>
        <end position="114"/>
    </location>
</feature>
<protein>
    <submittedName>
        <fullName evidence="2">Uncharacterized protein</fullName>
    </submittedName>
</protein>
<name>A0A0L9TP88_PHAAN</name>
<dbReference type="EMBL" id="CM003371">
    <property type="protein sequence ID" value="KOM31944.1"/>
    <property type="molecule type" value="Genomic_DNA"/>
</dbReference>